<organism evidence="2 3">
    <name type="scientific">Lactuca sativa</name>
    <name type="common">Garden lettuce</name>
    <dbReference type="NCBI Taxonomy" id="4236"/>
    <lineage>
        <taxon>Eukaryota</taxon>
        <taxon>Viridiplantae</taxon>
        <taxon>Streptophyta</taxon>
        <taxon>Embryophyta</taxon>
        <taxon>Tracheophyta</taxon>
        <taxon>Spermatophyta</taxon>
        <taxon>Magnoliopsida</taxon>
        <taxon>eudicotyledons</taxon>
        <taxon>Gunneridae</taxon>
        <taxon>Pentapetalae</taxon>
        <taxon>asterids</taxon>
        <taxon>campanulids</taxon>
        <taxon>Asterales</taxon>
        <taxon>Asteraceae</taxon>
        <taxon>Cichorioideae</taxon>
        <taxon>Cichorieae</taxon>
        <taxon>Lactucinae</taxon>
        <taxon>Lactuca</taxon>
    </lineage>
</organism>
<dbReference type="Gene3D" id="1.20.1280.50">
    <property type="match status" value="1"/>
</dbReference>
<dbReference type="Pfam" id="PF00646">
    <property type="entry name" value="F-box"/>
    <property type="match status" value="1"/>
</dbReference>
<dbReference type="InterPro" id="IPR006527">
    <property type="entry name" value="F-box-assoc_dom_typ1"/>
</dbReference>
<dbReference type="EMBL" id="NBSK02000009">
    <property type="protein sequence ID" value="KAJ0188788.1"/>
    <property type="molecule type" value="Genomic_DNA"/>
</dbReference>
<dbReference type="PANTHER" id="PTHR35546">
    <property type="entry name" value="F-BOX PROTEIN INTERACTION DOMAIN PROTEIN-RELATED"/>
    <property type="match status" value="1"/>
</dbReference>
<dbReference type="InterPro" id="IPR055290">
    <property type="entry name" value="At3g26010-like"/>
</dbReference>
<feature type="domain" description="F-box" evidence="1">
    <location>
        <begin position="40"/>
        <end position="80"/>
    </location>
</feature>
<gene>
    <name evidence="2" type="ORF">LSAT_V11C900477640</name>
</gene>
<dbReference type="PANTHER" id="PTHR35546:SF127">
    <property type="entry name" value="F-BOX DOMAIN-CONTAINING PROTEIN"/>
    <property type="match status" value="1"/>
</dbReference>
<keyword evidence="3" id="KW-1185">Reference proteome</keyword>
<dbReference type="Proteomes" id="UP000235145">
    <property type="component" value="Unassembled WGS sequence"/>
</dbReference>
<dbReference type="NCBIfam" id="TIGR01640">
    <property type="entry name" value="F_box_assoc_1"/>
    <property type="match status" value="1"/>
</dbReference>
<evidence type="ECO:0000313" key="3">
    <source>
        <dbReference type="Proteomes" id="UP000235145"/>
    </source>
</evidence>
<evidence type="ECO:0000313" key="2">
    <source>
        <dbReference type="EMBL" id="KAJ0188788.1"/>
    </source>
</evidence>
<dbReference type="SUPFAM" id="SSF81383">
    <property type="entry name" value="F-box domain"/>
    <property type="match status" value="1"/>
</dbReference>
<protein>
    <recommendedName>
        <fullName evidence="1">F-box domain-containing protein</fullName>
    </recommendedName>
</protein>
<dbReference type="InterPro" id="IPR017451">
    <property type="entry name" value="F-box-assoc_interact_dom"/>
</dbReference>
<accession>A0A9R1UKF4</accession>
<dbReference type="SMART" id="SM00256">
    <property type="entry name" value="FBOX"/>
    <property type="match status" value="1"/>
</dbReference>
<reference evidence="2 3" key="1">
    <citation type="journal article" date="2017" name="Nat. Commun.">
        <title>Genome assembly with in vitro proximity ligation data and whole-genome triplication in lettuce.</title>
        <authorList>
            <person name="Reyes-Chin-Wo S."/>
            <person name="Wang Z."/>
            <person name="Yang X."/>
            <person name="Kozik A."/>
            <person name="Arikit S."/>
            <person name="Song C."/>
            <person name="Xia L."/>
            <person name="Froenicke L."/>
            <person name="Lavelle D.O."/>
            <person name="Truco M.J."/>
            <person name="Xia R."/>
            <person name="Zhu S."/>
            <person name="Xu C."/>
            <person name="Xu H."/>
            <person name="Xu X."/>
            <person name="Cox K."/>
            <person name="Korf I."/>
            <person name="Meyers B.C."/>
            <person name="Michelmore R.W."/>
        </authorList>
    </citation>
    <scope>NUCLEOTIDE SEQUENCE [LARGE SCALE GENOMIC DNA]</scope>
    <source>
        <strain evidence="3">cv. Salinas</strain>
        <tissue evidence="2">Seedlings</tissue>
    </source>
</reference>
<comment type="caution">
    <text evidence="2">The sequence shown here is derived from an EMBL/GenBank/DDBJ whole genome shotgun (WGS) entry which is preliminary data.</text>
</comment>
<dbReference type="CDD" id="cd22157">
    <property type="entry name" value="F-box_AtFBW1-like"/>
    <property type="match status" value="1"/>
</dbReference>
<name>A0A9R1UKF4_LACSA</name>
<dbReference type="AlphaFoldDB" id="A0A9R1UKF4"/>
<evidence type="ECO:0000259" key="1">
    <source>
        <dbReference type="SMART" id="SM00256"/>
    </source>
</evidence>
<sequence length="521" mass="60904">MVNTRSKINKIQNTINLWFSKAAMADTNHLATESGALIGCNDDLLIEILLRLPVTSVLRFKSVSKHWRSLLSNRRFTLLYKNASFSPGFFARSLYIPFDDENESIPPFRNLDFYPDPHGIRILQSCNGLLLCRSNEGDERVYKYYVFNPTTKQFAVIPSILGGMAVRKTIIFMALAFHQTDCVHYKVVCFYFPEPDDVIKVQIYSSETGKWKISDDYMSLPDYYIPPLDYIVFWNQAIHWVPFGDKSYFKLDTEEFQSLPLPVRVASSEADESMDHIMTLYFGESRGHLHLVKRVDPSESRLHLNVFEMLNDYSGWFLKYRVDLDELPDAYPEIINSYFDPLSLGYYIFDVFDVVRGEEEEETFMVIRVPGKYEIVVCYYYKFGYMPIYFGESRGHLHLADTPDGSRNHLELNVYEMLKDHSGWFLKYRVELVEFLSAYPEMIRINPDPSIPIYYDYQLLDVVRGEEEDETFFVIQIPGNRIIRYNVADKSFKQVFDTSHFYSGPIGFEEIHPYVETIVSL</sequence>
<dbReference type="InterPro" id="IPR001810">
    <property type="entry name" value="F-box_dom"/>
</dbReference>
<proteinExistence type="predicted"/>
<dbReference type="InterPro" id="IPR036047">
    <property type="entry name" value="F-box-like_dom_sf"/>
</dbReference>
<dbReference type="Pfam" id="PF07734">
    <property type="entry name" value="FBA_1"/>
    <property type="match status" value="1"/>
</dbReference>